<dbReference type="InterPro" id="IPR004154">
    <property type="entry name" value="Anticodon-bd"/>
</dbReference>
<feature type="binding site" evidence="13">
    <location>
        <position position="334"/>
    </location>
    <ligand>
        <name>Zn(2+)</name>
        <dbReference type="ChEBI" id="CHEBI:29105"/>
        <note>catalytic</note>
    </ligand>
</feature>
<dbReference type="Pfam" id="PF00587">
    <property type="entry name" value="tRNA-synt_2b"/>
    <property type="match status" value="1"/>
</dbReference>
<dbReference type="PROSITE" id="PS00448">
    <property type="entry name" value="CLOS_CELLULOSOME_RPT"/>
    <property type="match status" value="1"/>
</dbReference>
<dbReference type="InterPro" id="IPR012675">
    <property type="entry name" value="Beta-grasp_dom_sf"/>
</dbReference>
<dbReference type="InterPro" id="IPR033728">
    <property type="entry name" value="ThrRS_core"/>
</dbReference>
<evidence type="ECO:0000256" key="11">
    <source>
        <dbReference type="ARBA" id="ARBA00023146"/>
    </source>
</evidence>
<comment type="similarity">
    <text evidence="1 13">Belongs to the class-II aminoacyl-tRNA synthetase family.</text>
</comment>
<evidence type="ECO:0000256" key="12">
    <source>
        <dbReference type="ARBA" id="ARBA00049515"/>
    </source>
</evidence>
<evidence type="ECO:0000256" key="4">
    <source>
        <dbReference type="ARBA" id="ARBA00022598"/>
    </source>
</evidence>
<dbReference type="CDD" id="cd00771">
    <property type="entry name" value="ThrRS_core"/>
    <property type="match status" value="1"/>
</dbReference>
<dbReference type="InterPro" id="IPR002320">
    <property type="entry name" value="Thr-tRNA-ligase_IIa"/>
</dbReference>
<dbReference type="CDD" id="cd01667">
    <property type="entry name" value="TGS_ThrRS"/>
    <property type="match status" value="1"/>
</dbReference>
<dbReference type="FunFam" id="3.40.50.800:FF:000001">
    <property type="entry name" value="Threonine--tRNA ligase"/>
    <property type="match status" value="1"/>
</dbReference>
<evidence type="ECO:0000256" key="5">
    <source>
        <dbReference type="ARBA" id="ARBA00022723"/>
    </source>
</evidence>
<accession>A0A2P5SWW1</accession>
<evidence type="ECO:0000256" key="3">
    <source>
        <dbReference type="ARBA" id="ARBA00022555"/>
    </source>
</evidence>
<dbReference type="Pfam" id="PF03129">
    <property type="entry name" value="HGTP_anticodon"/>
    <property type="match status" value="1"/>
</dbReference>
<comment type="subcellular location">
    <subcellularLocation>
        <location evidence="13">Cytoplasm</location>
    </subcellularLocation>
</comment>
<dbReference type="Gene3D" id="3.10.20.30">
    <property type="match status" value="1"/>
</dbReference>
<dbReference type="InterPro" id="IPR002105">
    <property type="entry name" value="Dockerin_1_rpt"/>
</dbReference>
<dbReference type="InterPro" id="IPR006195">
    <property type="entry name" value="aa-tRNA-synth_II"/>
</dbReference>
<dbReference type="PANTHER" id="PTHR11451:SF44">
    <property type="entry name" value="THREONINE--TRNA LIGASE, CHLOROPLASTIC_MITOCHONDRIAL 2"/>
    <property type="match status" value="1"/>
</dbReference>
<dbReference type="GO" id="GO:0005524">
    <property type="term" value="F:ATP binding"/>
    <property type="evidence" value="ECO:0007669"/>
    <property type="project" value="UniProtKB-UniRule"/>
</dbReference>
<dbReference type="InterPro" id="IPR036621">
    <property type="entry name" value="Anticodon-bd_dom_sf"/>
</dbReference>
<dbReference type="PANTHER" id="PTHR11451">
    <property type="entry name" value="THREONINE-TRNA LIGASE"/>
    <property type="match status" value="1"/>
</dbReference>
<dbReference type="EMBL" id="PDKU01000001">
    <property type="protein sequence ID" value="PPI86814.1"/>
    <property type="molecule type" value="Genomic_DNA"/>
</dbReference>
<evidence type="ECO:0000259" key="14">
    <source>
        <dbReference type="PROSITE" id="PS50862"/>
    </source>
</evidence>
<keyword evidence="17" id="KW-1185">Reference proteome</keyword>
<dbReference type="FunFam" id="3.30.930.10:FF:000002">
    <property type="entry name" value="Threonine--tRNA ligase"/>
    <property type="match status" value="1"/>
</dbReference>
<dbReference type="AlphaFoldDB" id="A0A2P5SWW1"/>
<evidence type="ECO:0000313" key="17">
    <source>
        <dbReference type="Proteomes" id="UP000296144"/>
    </source>
</evidence>
<proteinExistence type="inferred from homology"/>
<dbReference type="SUPFAM" id="SSF55681">
    <property type="entry name" value="Class II aaRS and biotin synthetases"/>
    <property type="match status" value="1"/>
</dbReference>
<dbReference type="GO" id="GO:0004829">
    <property type="term" value="F:threonine-tRNA ligase activity"/>
    <property type="evidence" value="ECO:0007669"/>
    <property type="project" value="UniProtKB-UniRule"/>
</dbReference>
<feature type="binding site" evidence="13">
    <location>
        <position position="511"/>
    </location>
    <ligand>
        <name>Zn(2+)</name>
        <dbReference type="ChEBI" id="CHEBI:29105"/>
        <note>catalytic</note>
    </ligand>
</feature>
<dbReference type="GO" id="GO:0005829">
    <property type="term" value="C:cytosol"/>
    <property type="evidence" value="ECO:0007669"/>
    <property type="project" value="TreeGrafter"/>
</dbReference>
<keyword evidence="2 13" id="KW-0963">Cytoplasm</keyword>
<dbReference type="RefSeq" id="WP_136129978.1">
    <property type="nucleotide sequence ID" value="NZ_PDKU01000001.1"/>
</dbReference>
<dbReference type="InterPro" id="IPR012947">
    <property type="entry name" value="tRNA_SAD"/>
</dbReference>
<keyword evidence="7 13" id="KW-0862">Zinc</keyword>
<keyword evidence="8 13" id="KW-0067">ATP-binding</keyword>
<keyword evidence="11 13" id="KW-0030">Aminoacyl-tRNA synthetase</keyword>
<dbReference type="Gene3D" id="3.30.54.20">
    <property type="match status" value="1"/>
</dbReference>
<comment type="caution">
    <text evidence="16">The sequence shown here is derived from an EMBL/GenBank/DDBJ whole genome shotgun (WGS) entry which is preliminary data.</text>
</comment>
<keyword evidence="5 13" id="KW-0479">Metal-binding</keyword>
<dbReference type="GO" id="GO:0004553">
    <property type="term" value="F:hydrolase activity, hydrolyzing O-glycosyl compounds"/>
    <property type="evidence" value="ECO:0007669"/>
    <property type="project" value="InterPro"/>
</dbReference>
<dbReference type="Gene3D" id="3.30.980.10">
    <property type="entry name" value="Threonyl-trna Synthetase, Chain A, domain 2"/>
    <property type="match status" value="1"/>
</dbReference>
<dbReference type="InterPro" id="IPR012676">
    <property type="entry name" value="TGS-like"/>
</dbReference>
<dbReference type="GO" id="GO:0046872">
    <property type="term" value="F:metal ion binding"/>
    <property type="evidence" value="ECO:0007669"/>
    <property type="project" value="UniProtKB-KW"/>
</dbReference>
<dbReference type="NCBIfam" id="TIGR00418">
    <property type="entry name" value="thrS"/>
    <property type="match status" value="1"/>
</dbReference>
<gene>
    <name evidence="13" type="primary">thrS</name>
    <name evidence="16" type="ORF">CRV10_00980</name>
</gene>
<evidence type="ECO:0000259" key="15">
    <source>
        <dbReference type="PROSITE" id="PS51880"/>
    </source>
</evidence>
<comment type="subunit">
    <text evidence="13">Homodimer.</text>
</comment>
<evidence type="ECO:0000256" key="13">
    <source>
        <dbReference type="HAMAP-Rule" id="MF_00184"/>
    </source>
</evidence>
<feature type="region of interest" description="Catalytic" evidence="13">
    <location>
        <begin position="243"/>
        <end position="534"/>
    </location>
</feature>
<dbReference type="PROSITE" id="PS51880">
    <property type="entry name" value="TGS"/>
    <property type="match status" value="1"/>
</dbReference>
<dbReference type="InterPro" id="IPR047246">
    <property type="entry name" value="ThrRS_anticodon"/>
</dbReference>
<evidence type="ECO:0000256" key="7">
    <source>
        <dbReference type="ARBA" id="ARBA00022833"/>
    </source>
</evidence>
<evidence type="ECO:0000256" key="1">
    <source>
        <dbReference type="ARBA" id="ARBA00008226"/>
    </source>
</evidence>
<feature type="domain" description="Aminoacyl-transfer RNA synthetases class-II family profile" evidence="14">
    <location>
        <begin position="243"/>
        <end position="534"/>
    </location>
</feature>
<dbReference type="PROSITE" id="PS50862">
    <property type="entry name" value="AA_TRNA_LIGASE_II"/>
    <property type="match status" value="1"/>
</dbReference>
<dbReference type="Gene3D" id="3.40.50.800">
    <property type="entry name" value="Anticodon-binding domain"/>
    <property type="match status" value="1"/>
</dbReference>
<dbReference type="InterPro" id="IPR018163">
    <property type="entry name" value="Thr/Ala-tRNA-synth_IIc_edit"/>
</dbReference>
<dbReference type="CDD" id="cd00860">
    <property type="entry name" value="ThrRS_anticodon"/>
    <property type="match status" value="1"/>
</dbReference>
<keyword evidence="3 13" id="KW-0820">tRNA-binding</keyword>
<keyword evidence="10 13" id="KW-0648">Protein biosynthesis</keyword>
<dbReference type="PRINTS" id="PR01047">
    <property type="entry name" value="TRNASYNTHTHR"/>
</dbReference>
<dbReference type="Proteomes" id="UP000296144">
    <property type="component" value="Unassembled WGS sequence"/>
</dbReference>
<dbReference type="Pfam" id="PF07973">
    <property type="entry name" value="tRNA_SAD"/>
    <property type="match status" value="1"/>
</dbReference>
<dbReference type="SUPFAM" id="SSF55186">
    <property type="entry name" value="ThrRS/AlaRS common domain"/>
    <property type="match status" value="1"/>
</dbReference>
<dbReference type="InterPro" id="IPR002314">
    <property type="entry name" value="aa-tRNA-synt_IIb"/>
</dbReference>
<dbReference type="SUPFAM" id="SSF81271">
    <property type="entry name" value="TGS-like"/>
    <property type="match status" value="1"/>
</dbReference>
<dbReference type="SUPFAM" id="SSF52954">
    <property type="entry name" value="Class II aaRS ABD-related"/>
    <property type="match status" value="1"/>
</dbReference>
<organism evidence="16 17">
    <name type="scientific">Candidatus Pantoea edessiphila</name>
    <dbReference type="NCBI Taxonomy" id="2044610"/>
    <lineage>
        <taxon>Bacteria</taxon>
        <taxon>Pseudomonadati</taxon>
        <taxon>Pseudomonadota</taxon>
        <taxon>Gammaproteobacteria</taxon>
        <taxon>Enterobacterales</taxon>
        <taxon>Erwiniaceae</taxon>
        <taxon>Pantoea</taxon>
    </lineage>
</organism>
<comment type="catalytic activity">
    <reaction evidence="12 13">
        <text>tRNA(Thr) + L-threonine + ATP = L-threonyl-tRNA(Thr) + AMP + diphosphate + H(+)</text>
        <dbReference type="Rhea" id="RHEA:24624"/>
        <dbReference type="Rhea" id="RHEA-COMP:9670"/>
        <dbReference type="Rhea" id="RHEA-COMP:9704"/>
        <dbReference type="ChEBI" id="CHEBI:15378"/>
        <dbReference type="ChEBI" id="CHEBI:30616"/>
        <dbReference type="ChEBI" id="CHEBI:33019"/>
        <dbReference type="ChEBI" id="CHEBI:57926"/>
        <dbReference type="ChEBI" id="CHEBI:78442"/>
        <dbReference type="ChEBI" id="CHEBI:78534"/>
        <dbReference type="ChEBI" id="CHEBI:456215"/>
        <dbReference type="EC" id="6.1.1.3"/>
    </reaction>
</comment>
<feature type="domain" description="TGS" evidence="15">
    <location>
        <begin position="1"/>
        <end position="61"/>
    </location>
</feature>
<dbReference type="SMART" id="SM00863">
    <property type="entry name" value="tRNA_SAD"/>
    <property type="match status" value="1"/>
</dbReference>
<dbReference type="InterPro" id="IPR004095">
    <property type="entry name" value="TGS"/>
</dbReference>
<evidence type="ECO:0000313" key="16">
    <source>
        <dbReference type="EMBL" id="PPI86814.1"/>
    </source>
</evidence>
<feature type="binding site" evidence="13">
    <location>
        <position position="385"/>
    </location>
    <ligand>
        <name>Zn(2+)</name>
        <dbReference type="ChEBI" id="CHEBI:29105"/>
        <note>catalytic</note>
    </ligand>
</feature>
<dbReference type="OrthoDB" id="9802304at2"/>
<evidence type="ECO:0000256" key="9">
    <source>
        <dbReference type="ARBA" id="ARBA00022884"/>
    </source>
</evidence>
<sequence>MPLITFSNKSKRYYDCSISIMDIALSINKKLAQSCIAGRVNSELVDYNHIISRDALVDIITIEDDISLEIIRRSCMQLLGYAIKQLWPTSKMATSQIVGNNFYYDFDLDYRINSEDINKLEKYMHQLVNSRYNITNKKIIYQDARNLFLQKNEIYKIMILDERIDKEQFVSIYIHENFIDICKGPQVPNVIFCKNFKLQKVSGAYWNGNKNNKMLQRIYGTAWTNKKQLSCYIKQLEETTKRDHRKIGKQLDLYHFQKEAPGMVFWHHNGWIVLNELKIFISNKFREYEYQEVNSPSLMERKIWEKTGHWENYKQLMFTIISENTEYCVKPMNCPGHLQIFKQGIKSYRDLPVRMAEFGSCYRNEPSGSLHGLMRVRSFTQDDAHIFCTEDQLKEEVHKCINMIYDIYHTFGFNNISVNLATRPTQRIGTDKMWDYAEKSLESVLNEKNIEFKFQLGEGAFYGPKIEFTLLDCLDRSWQCGTIQLDFALAKRLDAVYIDKNNDRLFPVIVHRAVLGSLERFIGILIEEYTGFLPCWLSPVQVVVTSITDKHLEYVKKLTLKLHNKGFRVKSDLRNKKLGFKIREHTLHRVPYILIYGDEEVENNKISVRTRCGKNLGLMDINDFIQKLNQKICIKSIK</sequence>
<evidence type="ECO:0000256" key="10">
    <source>
        <dbReference type="ARBA" id="ARBA00022917"/>
    </source>
</evidence>
<dbReference type="HAMAP" id="MF_00184">
    <property type="entry name" value="Thr_tRNA_synth"/>
    <property type="match status" value="1"/>
</dbReference>
<name>A0A2P5SWW1_9GAMM</name>
<dbReference type="Pfam" id="PF02824">
    <property type="entry name" value="TGS"/>
    <property type="match status" value="1"/>
</dbReference>
<dbReference type="GO" id="GO:0000049">
    <property type="term" value="F:tRNA binding"/>
    <property type="evidence" value="ECO:0007669"/>
    <property type="project" value="UniProtKB-KW"/>
</dbReference>
<dbReference type="InterPro" id="IPR045864">
    <property type="entry name" value="aa-tRNA-synth_II/BPL/LPL"/>
</dbReference>
<dbReference type="EC" id="6.1.1.3" evidence="13"/>
<keyword evidence="6 13" id="KW-0547">Nucleotide-binding</keyword>
<dbReference type="Gene3D" id="3.30.930.10">
    <property type="entry name" value="Bira Bifunctional Protein, Domain 2"/>
    <property type="match status" value="1"/>
</dbReference>
<evidence type="ECO:0000256" key="6">
    <source>
        <dbReference type="ARBA" id="ARBA00022741"/>
    </source>
</evidence>
<keyword evidence="4 13" id="KW-0436">Ligase</keyword>
<comment type="cofactor">
    <cofactor evidence="13">
        <name>Zn(2+)</name>
        <dbReference type="ChEBI" id="CHEBI:29105"/>
    </cofactor>
    <text evidence="13">Binds 1 zinc ion per subunit.</text>
</comment>
<keyword evidence="9 13" id="KW-0694">RNA-binding</keyword>
<evidence type="ECO:0000256" key="2">
    <source>
        <dbReference type="ARBA" id="ARBA00022490"/>
    </source>
</evidence>
<protein>
    <recommendedName>
        <fullName evidence="13">Threonine--tRNA ligase</fullName>
        <ecNumber evidence="13">6.1.1.3</ecNumber>
    </recommendedName>
    <alternativeName>
        <fullName evidence="13">Threonyl-tRNA synthetase</fullName>
        <shortName evidence="13">ThrRS</shortName>
    </alternativeName>
</protein>
<evidence type="ECO:0000256" key="8">
    <source>
        <dbReference type="ARBA" id="ARBA00022840"/>
    </source>
</evidence>
<dbReference type="GO" id="GO:0000272">
    <property type="term" value="P:polysaccharide catabolic process"/>
    <property type="evidence" value="ECO:0007669"/>
    <property type="project" value="InterPro"/>
</dbReference>
<dbReference type="GO" id="GO:0006435">
    <property type="term" value="P:threonyl-tRNA aminoacylation"/>
    <property type="evidence" value="ECO:0007669"/>
    <property type="project" value="UniProtKB-UniRule"/>
</dbReference>
<reference evidence="16 17" key="1">
    <citation type="journal article" date="2018" name="Genome Biol. Evol.">
        <title>Cladogenesis and Genomic Streamlining in Extracellular Endosymbionts of Tropical Stink Bugs.</title>
        <authorList>
            <person name="Otero-Bravo A."/>
            <person name="Goffredi S."/>
            <person name="Sabree Z.L."/>
        </authorList>
    </citation>
    <scope>NUCLEOTIDE SEQUENCE [LARGE SCALE GENOMIC DNA]</scope>
    <source>
        <strain evidence="16 17">SoEL</strain>
    </source>
</reference>